<evidence type="ECO:0000313" key="3">
    <source>
        <dbReference type="EMBL" id="KFD51686.1"/>
    </source>
</evidence>
<evidence type="ECO:0000259" key="2">
    <source>
        <dbReference type="PROSITE" id="PS00028"/>
    </source>
</evidence>
<feature type="compositionally biased region" description="Low complexity" evidence="1">
    <location>
        <begin position="120"/>
        <end position="129"/>
    </location>
</feature>
<gene>
    <name evidence="3" type="ORF">M513_07382</name>
    <name evidence="4" type="ORF">M514_07382</name>
</gene>
<reference evidence="4 5" key="1">
    <citation type="journal article" date="2014" name="Nat. Genet.">
        <title>Genome and transcriptome of the porcine whipworm Trichuris suis.</title>
        <authorList>
            <person name="Jex A.R."/>
            <person name="Nejsum P."/>
            <person name="Schwarz E.M."/>
            <person name="Hu L."/>
            <person name="Young N.D."/>
            <person name="Hall R.S."/>
            <person name="Korhonen P.K."/>
            <person name="Liao S."/>
            <person name="Thamsborg S."/>
            <person name="Xia J."/>
            <person name="Xu P."/>
            <person name="Wang S."/>
            <person name="Scheerlinck J.P."/>
            <person name="Hofmann A."/>
            <person name="Sternberg P.W."/>
            <person name="Wang J."/>
            <person name="Gasser R.B."/>
        </authorList>
    </citation>
    <scope>NUCLEOTIDE SEQUENCE [LARGE SCALE GENOMIC DNA]</scope>
    <source>
        <strain evidence="4">DCEP-RM93F</strain>
        <strain evidence="3">DCEP-RM93M</strain>
    </source>
</reference>
<evidence type="ECO:0000256" key="1">
    <source>
        <dbReference type="SAM" id="MobiDB-lite"/>
    </source>
</evidence>
<dbReference type="PROSITE" id="PS00028">
    <property type="entry name" value="ZINC_FINGER_C2H2_1"/>
    <property type="match status" value="1"/>
</dbReference>
<dbReference type="Proteomes" id="UP000030764">
    <property type="component" value="Unassembled WGS sequence"/>
</dbReference>
<accession>A0A085NC74</accession>
<evidence type="ECO:0000313" key="4">
    <source>
        <dbReference type="EMBL" id="KFD67070.1"/>
    </source>
</evidence>
<feature type="compositionally biased region" description="Basic residues" evidence="1">
    <location>
        <begin position="74"/>
        <end position="83"/>
    </location>
</feature>
<dbReference type="EMBL" id="KL367518">
    <property type="protein sequence ID" value="KFD67070.1"/>
    <property type="molecule type" value="Genomic_DNA"/>
</dbReference>
<evidence type="ECO:0000313" key="5">
    <source>
        <dbReference type="Proteomes" id="UP000030764"/>
    </source>
</evidence>
<feature type="region of interest" description="Disordered" evidence="1">
    <location>
        <begin position="46"/>
        <end position="132"/>
    </location>
</feature>
<proteinExistence type="predicted"/>
<protein>
    <recommendedName>
        <fullName evidence="2">C2H2-type domain-containing protein</fullName>
    </recommendedName>
</protein>
<organism evidence="4">
    <name type="scientific">Trichuris suis</name>
    <name type="common">pig whipworm</name>
    <dbReference type="NCBI Taxonomy" id="68888"/>
    <lineage>
        <taxon>Eukaryota</taxon>
        <taxon>Metazoa</taxon>
        <taxon>Ecdysozoa</taxon>
        <taxon>Nematoda</taxon>
        <taxon>Enoplea</taxon>
        <taxon>Dorylaimia</taxon>
        <taxon>Trichinellida</taxon>
        <taxon>Trichuridae</taxon>
        <taxon>Trichuris</taxon>
    </lineage>
</organism>
<feature type="domain" description="C2H2-type" evidence="2">
    <location>
        <begin position="235"/>
        <end position="258"/>
    </location>
</feature>
<dbReference type="GO" id="GO:0006357">
    <property type="term" value="P:regulation of transcription by RNA polymerase II"/>
    <property type="evidence" value="ECO:0007669"/>
    <property type="project" value="TreeGrafter"/>
</dbReference>
<feature type="compositionally biased region" description="Polar residues" evidence="1">
    <location>
        <begin position="103"/>
        <end position="119"/>
    </location>
</feature>
<dbReference type="Proteomes" id="UP000030758">
    <property type="component" value="Unassembled WGS sequence"/>
</dbReference>
<dbReference type="GO" id="GO:0008270">
    <property type="term" value="F:zinc ion binding"/>
    <property type="evidence" value="ECO:0007669"/>
    <property type="project" value="UniProtKB-KW"/>
</dbReference>
<name>A0A085NC74_9BILA</name>
<sequence length="373" mass="41357">GHFGAKSVEASCHAPLILPNVLPLVETFGATHCLVTGGIMKRRSSARKSMALVPSSSSSSTSEIAPEGGEGSSHGKRVKRRRLCSPSSPANGLVNGYDRADVVTSSSRRQNGTASFSVMTRSSTSRSSRLNAVNERSAKFAAEDDRKNGKCKEVTSAKSSSARNGNLSTKCEWVGCTFVATSSSESLLLHVQRHITVGTRCLWSGCASFDKPARKNRWLRDHVVDRHCETRLFHCPVGGCSSVLKSAELLESHVIYAHCDEENESRFHHRMAKSPNALVAVSTDERQRRRVEELILQWAEFWKTVRRAKWFDDLISESFEIPEGYMLVLIGLYVKREWDNFLNGIYEGQGLKEFLEVAVDLLLKAKLAVVVRK</sequence>
<dbReference type="GO" id="GO:0035098">
    <property type="term" value="C:ESC/E(Z) complex"/>
    <property type="evidence" value="ECO:0007669"/>
    <property type="project" value="TreeGrafter"/>
</dbReference>
<feature type="non-terminal residue" evidence="4">
    <location>
        <position position="1"/>
    </location>
</feature>
<dbReference type="EMBL" id="KL363236">
    <property type="protein sequence ID" value="KFD51686.1"/>
    <property type="molecule type" value="Genomic_DNA"/>
</dbReference>
<dbReference type="PANTHER" id="PTHR46541">
    <property type="entry name" value="ZINC FINGER PROTEIN AEBP2"/>
    <property type="match status" value="1"/>
</dbReference>
<dbReference type="InterPro" id="IPR013087">
    <property type="entry name" value="Znf_C2H2_type"/>
</dbReference>
<dbReference type="SMART" id="SM00355">
    <property type="entry name" value="ZnF_C2H2"/>
    <property type="match status" value="3"/>
</dbReference>
<dbReference type="AlphaFoldDB" id="A0A085NC74"/>
<keyword evidence="5" id="KW-1185">Reference proteome</keyword>
<dbReference type="PANTHER" id="PTHR46541:SF1">
    <property type="entry name" value="ZINC FINGER PROTEIN AEBP2"/>
    <property type="match status" value="1"/>
</dbReference>
<dbReference type="InterPro" id="IPR052130">
    <property type="entry name" value="AEBP2/jing_C2H2-ZnF"/>
</dbReference>